<keyword evidence="7" id="KW-0449">Lipoprotein</keyword>
<feature type="domain" description="Spore germination protein N-terminal" evidence="10">
    <location>
        <begin position="25"/>
        <end position="206"/>
    </location>
</feature>
<evidence type="ECO:0000256" key="3">
    <source>
        <dbReference type="ARBA" id="ARBA00022544"/>
    </source>
</evidence>
<evidence type="ECO:0000256" key="5">
    <source>
        <dbReference type="ARBA" id="ARBA00023136"/>
    </source>
</evidence>
<evidence type="ECO:0000259" key="10">
    <source>
        <dbReference type="Pfam" id="PF25198"/>
    </source>
</evidence>
<evidence type="ECO:0000313" key="11">
    <source>
        <dbReference type="EMBL" id="GGJ12844.1"/>
    </source>
</evidence>
<keyword evidence="12" id="KW-1185">Reference proteome</keyword>
<dbReference type="Pfam" id="PF25198">
    <property type="entry name" value="Spore_GerAC_N"/>
    <property type="match status" value="1"/>
</dbReference>
<dbReference type="AlphaFoldDB" id="A0A917KGV6"/>
<dbReference type="Proteomes" id="UP000637695">
    <property type="component" value="Unassembled WGS sequence"/>
</dbReference>
<proteinExistence type="inferred from homology"/>
<dbReference type="Gene3D" id="3.30.300.210">
    <property type="entry name" value="Nutrient germinant receptor protein C, domain 3"/>
    <property type="match status" value="1"/>
</dbReference>
<comment type="caution">
    <text evidence="11">The sequence shown here is derived from an EMBL/GenBank/DDBJ whole genome shotgun (WGS) entry which is preliminary data.</text>
</comment>
<keyword evidence="5" id="KW-0472">Membrane</keyword>
<evidence type="ECO:0000256" key="2">
    <source>
        <dbReference type="ARBA" id="ARBA00007886"/>
    </source>
</evidence>
<dbReference type="InterPro" id="IPR046953">
    <property type="entry name" value="Spore_GerAC-like_C"/>
</dbReference>
<evidence type="ECO:0000256" key="8">
    <source>
        <dbReference type="SAM" id="MobiDB-lite"/>
    </source>
</evidence>
<reference evidence="11" key="1">
    <citation type="journal article" date="2014" name="Int. J. Syst. Evol. Microbiol.">
        <title>Complete genome sequence of Corynebacterium casei LMG S-19264T (=DSM 44701T), isolated from a smear-ripened cheese.</title>
        <authorList>
            <consortium name="US DOE Joint Genome Institute (JGI-PGF)"/>
            <person name="Walter F."/>
            <person name="Albersmeier A."/>
            <person name="Kalinowski J."/>
            <person name="Ruckert C."/>
        </authorList>
    </citation>
    <scope>NUCLEOTIDE SEQUENCE</scope>
    <source>
        <strain evidence="11">JCM 18487</strain>
    </source>
</reference>
<evidence type="ECO:0000259" key="9">
    <source>
        <dbReference type="Pfam" id="PF05504"/>
    </source>
</evidence>
<dbReference type="Pfam" id="PF05504">
    <property type="entry name" value="Spore_GerAC"/>
    <property type="match status" value="1"/>
</dbReference>
<keyword evidence="6" id="KW-0564">Palmitate</keyword>
<dbReference type="EMBL" id="BMOY01000048">
    <property type="protein sequence ID" value="GGJ12844.1"/>
    <property type="molecule type" value="Genomic_DNA"/>
</dbReference>
<accession>A0A917KGV6</accession>
<organism evidence="11 12">
    <name type="scientific">Alicyclobacillus cellulosilyticus</name>
    <dbReference type="NCBI Taxonomy" id="1003997"/>
    <lineage>
        <taxon>Bacteria</taxon>
        <taxon>Bacillati</taxon>
        <taxon>Bacillota</taxon>
        <taxon>Bacilli</taxon>
        <taxon>Bacillales</taxon>
        <taxon>Alicyclobacillaceae</taxon>
        <taxon>Alicyclobacillus</taxon>
    </lineage>
</organism>
<name>A0A917KGV6_9BACL</name>
<dbReference type="NCBIfam" id="TIGR02887">
    <property type="entry name" value="spore_ger_x_C"/>
    <property type="match status" value="1"/>
</dbReference>
<feature type="region of interest" description="Disordered" evidence="8">
    <location>
        <begin position="60"/>
        <end position="80"/>
    </location>
</feature>
<gene>
    <name evidence="11" type="ORF">GCM10010885_22680</name>
</gene>
<keyword evidence="4" id="KW-0732">Signal</keyword>
<dbReference type="PROSITE" id="PS51257">
    <property type="entry name" value="PROKAR_LIPOPROTEIN"/>
    <property type="match status" value="1"/>
</dbReference>
<comment type="similarity">
    <text evidence="2">Belongs to the GerABKC lipoprotein family.</text>
</comment>
<dbReference type="GO" id="GO:0009847">
    <property type="term" value="P:spore germination"/>
    <property type="evidence" value="ECO:0007669"/>
    <property type="project" value="InterPro"/>
</dbReference>
<dbReference type="PANTHER" id="PTHR35789">
    <property type="entry name" value="SPORE GERMINATION PROTEIN B3"/>
    <property type="match status" value="1"/>
</dbReference>
<dbReference type="InterPro" id="IPR038501">
    <property type="entry name" value="Spore_GerAC_C_sf"/>
</dbReference>
<comment type="subcellular location">
    <subcellularLocation>
        <location evidence="1">Membrane</location>
        <topology evidence="1">Lipid-anchor</topology>
    </subcellularLocation>
</comment>
<feature type="domain" description="Spore germination GerAC-like C-terminal" evidence="9">
    <location>
        <begin position="222"/>
        <end position="380"/>
    </location>
</feature>
<dbReference type="PANTHER" id="PTHR35789:SF1">
    <property type="entry name" value="SPORE GERMINATION PROTEIN B3"/>
    <property type="match status" value="1"/>
</dbReference>
<evidence type="ECO:0008006" key="13">
    <source>
        <dbReference type="Google" id="ProtNLM"/>
    </source>
</evidence>
<evidence type="ECO:0000256" key="7">
    <source>
        <dbReference type="ARBA" id="ARBA00023288"/>
    </source>
</evidence>
<evidence type="ECO:0000313" key="12">
    <source>
        <dbReference type="Proteomes" id="UP000637695"/>
    </source>
</evidence>
<reference evidence="11" key="2">
    <citation type="submission" date="2020-09" db="EMBL/GenBank/DDBJ databases">
        <authorList>
            <person name="Sun Q."/>
            <person name="Ohkuma M."/>
        </authorList>
    </citation>
    <scope>NUCLEOTIDE SEQUENCE</scope>
    <source>
        <strain evidence="11">JCM 18487</strain>
    </source>
</reference>
<evidence type="ECO:0000256" key="1">
    <source>
        <dbReference type="ARBA" id="ARBA00004635"/>
    </source>
</evidence>
<sequence length="398" mass="44508">MTRCRAWLYTIICFALAGLVTGCWDGVELQRRAVVLMMAIDPAPDHPDWVVVSVQIARPQRAQPPSTGGSGSTSGGNKEDRPIAVVSREGRDVAEALQTIQLAINRVLFFGHLQALVIHEQVARRGLAAVLNPVAQSRVVRRQIWMFVSRERAEQVVNALPVLDVIPGMHFTNLFRNQIILRRQYDATIGGFRQRLVTPGVEPYLLGIDGMDPRLSAPRIVGLAVFADDRLVGWLPGDDYVGWALADSQFPRLDLTIPCPHGHGQFVVNVTRVRSRLRVMNPDAPRPKAVLHVHVHGMIEGGPCVQKEREADIQVLSRQVQQVLAKIIGQSIQKAQHLGTDVFGIGRQVYRMHPSAWHGDAAWRQTFPRLRVIVQVTTRLDYMQTYRQSALLYVDHEG</sequence>
<dbReference type="GO" id="GO:0016020">
    <property type="term" value="C:membrane"/>
    <property type="evidence" value="ECO:0007669"/>
    <property type="project" value="UniProtKB-SubCell"/>
</dbReference>
<dbReference type="RefSeq" id="WP_188883209.1">
    <property type="nucleotide sequence ID" value="NZ_BMOY01000048.1"/>
</dbReference>
<keyword evidence="3" id="KW-0309">Germination</keyword>
<evidence type="ECO:0000256" key="4">
    <source>
        <dbReference type="ARBA" id="ARBA00022729"/>
    </source>
</evidence>
<dbReference type="InterPro" id="IPR008844">
    <property type="entry name" value="Spore_GerAC-like"/>
</dbReference>
<evidence type="ECO:0000256" key="6">
    <source>
        <dbReference type="ARBA" id="ARBA00023139"/>
    </source>
</evidence>
<dbReference type="InterPro" id="IPR057336">
    <property type="entry name" value="GerAC_N"/>
</dbReference>
<protein>
    <recommendedName>
        <fullName evidence="13">Spore germination protein KC</fullName>
    </recommendedName>
</protein>